<dbReference type="Gene3D" id="3.40.50.720">
    <property type="entry name" value="NAD(P)-binding Rossmann-like Domain"/>
    <property type="match status" value="1"/>
</dbReference>
<organism evidence="11 12">
    <name type="scientific">Aureococcus anophagefferens</name>
    <name type="common">Harmful bloom alga</name>
    <dbReference type="NCBI Taxonomy" id="44056"/>
    <lineage>
        <taxon>Eukaryota</taxon>
        <taxon>Sar</taxon>
        <taxon>Stramenopiles</taxon>
        <taxon>Ochrophyta</taxon>
        <taxon>Pelagophyceae</taxon>
        <taxon>Pelagomonadales</taxon>
        <taxon>Pelagomonadaceae</taxon>
        <taxon>Aureococcus</taxon>
    </lineage>
</organism>
<feature type="compositionally biased region" description="Polar residues" evidence="8">
    <location>
        <begin position="1"/>
        <end position="14"/>
    </location>
</feature>
<dbReference type="Proteomes" id="UP001363151">
    <property type="component" value="Unassembled WGS sequence"/>
</dbReference>
<dbReference type="Pfam" id="PF22614">
    <property type="entry name" value="Slo-like_RCK"/>
    <property type="match status" value="1"/>
</dbReference>
<dbReference type="InterPro" id="IPR044849">
    <property type="entry name" value="CASTOR/POLLUX/SYM8-like"/>
</dbReference>
<name>A0ABR1G9U3_AURAN</name>
<dbReference type="InterPro" id="IPR003148">
    <property type="entry name" value="RCK_N"/>
</dbReference>
<evidence type="ECO:0000256" key="8">
    <source>
        <dbReference type="SAM" id="MobiDB-lite"/>
    </source>
</evidence>
<keyword evidence="5 9" id="KW-1133">Transmembrane helix</keyword>
<evidence type="ECO:0000256" key="2">
    <source>
        <dbReference type="ARBA" id="ARBA00008577"/>
    </source>
</evidence>
<dbReference type="EMBL" id="JBBJCI010000039">
    <property type="protein sequence ID" value="KAK7249953.1"/>
    <property type="molecule type" value="Genomic_DNA"/>
</dbReference>
<feature type="compositionally biased region" description="Low complexity" evidence="8">
    <location>
        <begin position="26"/>
        <end position="36"/>
    </location>
</feature>
<dbReference type="PANTHER" id="PTHR31563:SF10">
    <property type="entry name" value="ION CHANNEL POLLUX-RELATED"/>
    <property type="match status" value="1"/>
</dbReference>
<dbReference type="PANTHER" id="PTHR31563">
    <property type="entry name" value="ION CHANNEL POLLUX-RELATED"/>
    <property type="match status" value="1"/>
</dbReference>
<evidence type="ECO:0000256" key="6">
    <source>
        <dbReference type="ARBA" id="ARBA00023065"/>
    </source>
</evidence>
<feature type="transmembrane region" description="Helical" evidence="9">
    <location>
        <begin position="131"/>
        <end position="152"/>
    </location>
</feature>
<sequence length="856" mass="94842">MKHESNGSGHNSHQVIPVDDGCPVSADDAPADAPGAKEPFSRAQLARYKVDNWIALRRNQMKALVFAAFFQVGVGGLLLAVGPALNGNPAATLDRIFGEDRYSVFWMSWGYLVNPGNHIGFNGSYERTCGVLLTVLGVLYMSTVLGLVVDVIREKMDQLKMGRNVLEEGHSVILGWTDRAPLIVEEIILANESEGGGQIVVLADEPAKDVIEAEVHMRFRGRMLGTRVIVRHGSPMLTQDLKKVSVDRARSAIVLSQTGGDADKSDALALRMVLALKSIGDLDGFVLVEIRDVDNEPLVRLVGGDAIETLVSHDTIGRMMVMASRNPGLSRVYGEVLGFDGDEFYMSAHAELDGRTFGELQAMFPDAVPIGVASADENRIWLKPSLGRVMKPGEKVIVIAEDDDTYAPKPPADAAPGALPSSTARPPAVETMLFCGWRRDIRDIIHHLDRLVMPGSAIHRAIHLCTDAVPLHERDVKLAEEGLDVNELEHLRIEHFHLNTSVRRKLEDLPLEDYTSVMIFPDQAYEEDMMHSDSHAIATLLLIRDIQAKRLVHRVEAVTRAPRKSAERIAAGVTKWRDRALPPKCPMICEILDPRTQATIEQNTSVMGSSDFCQSNRLCAQVLAMISENRGVKLLLDELLSPDGTSFYVHSAKDYVGADEALTFYDLAARCARCNHEILIGYQDTESLETQINPRDKSTSKHWHGLDLVLLRGDSRLRGQDRTQVAEVLEAFSNMKKKIQMDPEERTRLAKRNSNAAEVTKTLAKNIGKLRTEDLNWLANRVNDEIRTRNMKDVAPLALPLDPGLQTLIDDLAMAPARAERPSFNRIARIERPSFEAKNGRPSFSNPYGDESTPRY</sequence>
<accession>A0ABR1G9U3</accession>
<feature type="transmembrane region" description="Helical" evidence="9">
    <location>
        <begin position="63"/>
        <end position="85"/>
    </location>
</feature>
<dbReference type="Pfam" id="PF06241">
    <property type="entry name" value="Castor_Poll_mid"/>
    <property type="match status" value="1"/>
</dbReference>
<keyword evidence="6" id="KW-0406">Ion transport</keyword>
<gene>
    <name evidence="11" type="ORF">SO694_00005563</name>
</gene>
<comment type="subcellular location">
    <subcellularLocation>
        <location evidence="1">Endomembrane system</location>
        <topology evidence="1">Multi-pass membrane protein</topology>
    </subcellularLocation>
</comment>
<evidence type="ECO:0000256" key="1">
    <source>
        <dbReference type="ARBA" id="ARBA00004127"/>
    </source>
</evidence>
<keyword evidence="7 9" id="KW-0472">Membrane</keyword>
<dbReference type="InterPro" id="IPR010420">
    <property type="entry name" value="CASTOR/POLLUX/SYM8_dom"/>
</dbReference>
<proteinExistence type="inferred from homology"/>
<reference evidence="11 12" key="1">
    <citation type="submission" date="2024-03" db="EMBL/GenBank/DDBJ databases">
        <title>Aureococcus anophagefferens CCMP1851 and Kratosvirus quantuckense: Draft genome of a second virus-susceptible host strain in the model system.</title>
        <authorList>
            <person name="Chase E."/>
            <person name="Truchon A.R."/>
            <person name="Schepens W."/>
            <person name="Wilhelm S.W."/>
        </authorList>
    </citation>
    <scope>NUCLEOTIDE SEQUENCE [LARGE SCALE GENOMIC DNA]</scope>
    <source>
        <strain evidence="11 12">CCMP1851</strain>
    </source>
</reference>
<feature type="domain" description="RCK N-terminal" evidence="10">
    <location>
        <begin position="168"/>
        <end position="311"/>
    </location>
</feature>
<evidence type="ECO:0000313" key="11">
    <source>
        <dbReference type="EMBL" id="KAK7249953.1"/>
    </source>
</evidence>
<comment type="similarity">
    <text evidence="2">Belongs to the castor/pollux (TC 1.A.1.23) family.</text>
</comment>
<keyword evidence="4 9" id="KW-0812">Transmembrane</keyword>
<evidence type="ECO:0000256" key="3">
    <source>
        <dbReference type="ARBA" id="ARBA00022448"/>
    </source>
</evidence>
<evidence type="ECO:0000256" key="9">
    <source>
        <dbReference type="SAM" id="Phobius"/>
    </source>
</evidence>
<evidence type="ECO:0000256" key="7">
    <source>
        <dbReference type="ARBA" id="ARBA00023136"/>
    </source>
</evidence>
<keyword evidence="3" id="KW-0813">Transport</keyword>
<keyword evidence="12" id="KW-1185">Reference proteome</keyword>
<comment type="caution">
    <text evidence="11">The sequence shown here is derived from an EMBL/GenBank/DDBJ whole genome shotgun (WGS) entry which is preliminary data.</text>
</comment>
<evidence type="ECO:0000256" key="4">
    <source>
        <dbReference type="ARBA" id="ARBA00022692"/>
    </source>
</evidence>
<feature type="region of interest" description="Disordered" evidence="8">
    <location>
        <begin position="1"/>
        <end position="37"/>
    </location>
</feature>
<evidence type="ECO:0000256" key="5">
    <source>
        <dbReference type="ARBA" id="ARBA00022989"/>
    </source>
</evidence>
<dbReference type="PROSITE" id="PS51201">
    <property type="entry name" value="RCK_N"/>
    <property type="match status" value="1"/>
</dbReference>
<feature type="region of interest" description="Disordered" evidence="8">
    <location>
        <begin position="831"/>
        <end position="856"/>
    </location>
</feature>
<evidence type="ECO:0000313" key="12">
    <source>
        <dbReference type="Proteomes" id="UP001363151"/>
    </source>
</evidence>
<protein>
    <submittedName>
        <fullName evidence="11">Ion transport protein</fullName>
    </submittedName>
</protein>
<evidence type="ECO:0000259" key="10">
    <source>
        <dbReference type="PROSITE" id="PS51201"/>
    </source>
</evidence>